<evidence type="ECO:0000256" key="4">
    <source>
        <dbReference type="ARBA" id="ARBA00023239"/>
    </source>
</evidence>
<dbReference type="PANTHER" id="PTHR43411:SF1">
    <property type="entry name" value="ADENYLOSUCCINATE LYASE"/>
    <property type="match status" value="1"/>
</dbReference>
<accession>A0A261FTQ1</accession>
<dbReference type="Gene3D" id="1.10.40.30">
    <property type="entry name" value="Fumarase/aspartase (C-terminal domain)"/>
    <property type="match status" value="1"/>
</dbReference>
<dbReference type="AlphaFoldDB" id="A0A261FTQ1"/>
<feature type="domain" description="Fumarate lyase N-terminal" evidence="6">
    <location>
        <begin position="17"/>
        <end position="329"/>
    </location>
</feature>
<evidence type="ECO:0000313" key="8">
    <source>
        <dbReference type="EMBL" id="OZG62146.1"/>
    </source>
</evidence>
<evidence type="ECO:0000256" key="5">
    <source>
        <dbReference type="ARBA" id="ARBA00025012"/>
    </source>
</evidence>
<reference evidence="8 9" key="1">
    <citation type="journal article" date="2017" name="BMC Genomics">
        <title>Comparative genomic and phylogenomic analyses of the Bifidobacteriaceae family.</title>
        <authorList>
            <person name="Lugli G.A."/>
            <person name="Milani C."/>
            <person name="Turroni F."/>
            <person name="Duranti S."/>
            <person name="Mancabelli L."/>
            <person name="Mangifesta M."/>
            <person name="Ferrario C."/>
            <person name="Modesto M."/>
            <person name="Mattarelli P."/>
            <person name="Jiri K."/>
            <person name="van Sinderen D."/>
            <person name="Ventura M."/>
        </authorList>
    </citation>
    <scope>NUCLEOTIDE SEQUENCE [LARGE SCALE GENOMIC DNA]</scope>
    <source>
        <strain evidence="8 9">DSM 100202</strain>
    </source>
</reference>
<dbReference type="InterPro" id="IPR008948">
    <property type="entry name" value="L-Aspartase-like"/>
</dbReference>
<comment type="function">
    <text evidence="5">Catalyzes two reactions in de novo purine nucleotide biosynthesis. Catalyzes the breakdown of 5-aminoimidazole- (N-succinylocarboxamide) ribotide (SAICAR or 2-[5-amino-1-(5-phospho-beta-D-ribosyl)imidazole-4-carboxamido]succinate) to 5-aminoimidazole-4-carboxamide ribotide (AICAR or 5-amino-1-(5-phospho-beta-D-ribosyl)imidazole-4-carboxamide) and fumarate, and of adenylosuccinate (ADS or N(6)-(1,2-dicarboxyethyl)-AMP) to adenosine monophosphate (AMP) and fumarate.</text>
</comment>
<evidence type="ECO:0000313" key="9">
    <source>
        <dbReference type="Proteomes" id="UP000216074"/>
    </source>
</evidence>
<name>A0A261FTQ1_9BIFI</name>
<evidence type="ECO:0000256" key="1">
    <source>
        <dbReference type="ARBA" id="ARBA00004706"/>
    </source>
</evidence>
<dbReference type="NCBIfam" id="NF006764">
    <property type="entry name" value="PRK09285.1"/>
    <property type="match status" value="1"/>
</dbReference>
<dbReference type="GO" id="GO:0004018">
    <property type="term" value="F:N6-(1,2-dicarboxyethyl)AMP AMP-lyase (fumarate-forming) activity"/>
    <property type="evidence" value="ECO:0007669"/>
    <property type="project" value="InterPro"/>
</dbReference>
<dbReference type="Pfam" id="PF00206">
    <property type="entry name" value="Lyase_1"/>
    <property type="match status" value="1"/>
</dbReference>
<keyword evidence="4 8" id="KW-0456">Lyase</keyword>
<dbReference type="SUPFAM" id="SSF48557">
    <property type="entry name" value="L-aspartase-like"/>
    <property type="match status" value="1"/>
</dbReference>
<dbReference type="PANTHER" id="PTHR43411">
    <property type="entry name" value="ADENYLOSUCCINATE LYASE"/>
    <property type="match status" value="1"/>
</dbReference>
<sequence>MKLTDISPAIALTPLDGRYHSATAPLVEYLSEPALNRERMRVEVEWMILLANGFDGNGNQPIVDGVQLFTEAEQAFLRAIPENFGAEGIKQHAAHEAVTHHDVKAVEYYIDDQIDKAPAELGADTNINDALKTLVHFACTSEDINNLSIARCVKNAMNNVWEPAFREIIDHLAAKADEYRNMPLLSLTHGQPATPTTLGKELAVYVYRLNRQLKHIENQEYLGKINGATGTFGAHLAACPNVDWIAVSREFVTNRMGLTWNPLTTQIESHDWQAELYGTVAHANRIMHNLCVDVWMYISRGVFAQVPVKGATGSSTMPHKVNPIRFENAEANFELSCSLLDTLSATLVESRWQRDLTDSTTQRNIGSALGYSLLALHNLMGGLTSIHPNEHVINRELDENWEVLGEPIQTAMRACELRGLPGMDKPYEKVKELMRGHTIDQAQVEAFIDQQSFDPETAARLKALTPATYVGAASQLVDFDR</sequence>
<evidence type="ECO:0000256" key="2">
    <source>
        <dbReference type="ARBA" id="ARBA00004734"/>
    </source>
</evidence>
<dbReference type="Gene3D" id="1.20.200.10">
    <property type="entry name" value="Fumarase/aspartase (Central domain)"/>
    <property type="match status" value="1"/>
</dbReference>
<dbReference type="Proteomes" id="UP000216074">
    <property type="component" value="Unassembled WGS sequence"/>
</dbReference>
<keyword evidence="3" id="KW-0658">Purine biosynthesis</keyword>
<dbReference type="PROSITE" id="PS00163">
    <property type="entry name" value="FUMARATE_LYASES"/>
    <property type="match status" value="1"/>
</dbReference>
<comment type="pathway">
    <text evidence="2">Purine metabolism; AMP biosynthesis via de novo pathway; AMP from IMP: step 2/2.</text>
</comment>
<keyword evidence="9" id="KW-1185">Reference proteome</keyword>
<dbReference type="InterPro" id="IPR020557">
    <property type="entry name" value="Fumarate_lyase_CS"/>
</dbReference>
<protein>
    <submittedName>
        <fullName evidence="8">Adenylosuccinate lyase</fullName>
    </submittedName>
</protein>
<proteinExistence type="predicted"/>
<feature type="domain" description="Adenylosuccinate lyase PurB C-terminal" evidence="7">
    <location>
        <begin position="350"/>
        <end position="470"/>
    </location>
</feature>
<dbReference type="OrthoDB" id="9768878at2"/>
<dbReference type="GO" id="GO:0006188">
    <property type="term" value="P:IMP biosynthetic process"/>
    <property type="evidence" value="ECO:0007669"/>
    <property type="project" value="InterPro"/>
</dbReference>
<dbReference type="CDD" id="cd01598">
    <property type="entry name" value="PurB"/>
    <property type="match status" value="1"/>
</dbReference>
<gene>
    <name evidence="8" type="ORF">BHAP_2129</name>
</gene>
<dbReference type="PRINTS" id="PR00149">
    <property type="entry name" value="FUMRATELYASE"/>
</dbReference>
<comment type="caution">
    <text evidence="8">The sequence shown here is derived from an EMBL/GenBank/DDBJ whole genome shotgun (WGS) entry which is preliminary data.</text>
</comment>
<evidence type="ECO:0000256" key="3">
    <source>
        <dbReference type="ARBA" id="ARBA00022755"/>
    </source>
</evidence>
<comment type="pathway">
    <text evidence="1">Purine metabolism; IMP biosynthesis via de novo pathway; 5-amino-1-(5-phospho-D-ribosyl)imidazole-4-carboxamide from 5-amino-1-(5-phospho-D-ribosyl)imidazole-4-carboxylate: step 2/2.</text>
</comment>
<dbReference type="RefSeq" id="WP_094730652.1">
    <property type="nucleotide sequence ID" value="NZ_MWWY01000047.1"/>
</dbReference>
<dbReference type="EMBL" id="MWWY01000047">
    <property type="protein sequence ID" value="OZG62146.1"/>
    <property type="molecule type" value="Genomic_DNA"/>
</dbReference>
<dbReference type="InterPro" id="IPR047136">
    <property type="entry name" value="PurB_bact"/>
</dbReference>
<dbReference type="InterPro" id="IPR024083">
    <property type="entry name" value="Fumarase/histidase_N"/>
</dbReference>
<dbReference type="InterPro" id="IPR000362">
    <property type="entry name" value="Fumarate_lyase_fam"/>
</dbReference>
<organism evidence="8 9">
    <name type="scientific">Bifidobacterium hapali</name>
    <dbReference type="NCBI Taxonomy" id="1630172"/>
    <lineage>
        <taxon>Bacteria</taxon>
        <taxon>Bacillati</taxon>
        <taxon>Actinomycetota</taxon>
        <taxon>Actinomycetes</taxon>
        <taxon>Bifidobacteriales</taxon>
        <taxon>Bifidobacteriaceae</taxon>
        <taxon>Bifidobacterium</taxon>
    </lineage>
</organism>
<dbReference type="InterPro" id="IPR022761">
    <property type="entry name" value="Fumarate_lyase_N"/>
</dbReference>
<dbReference type="Gene3D" id="1.10.275.10">
    <property type="entry name" value="Fumarase/aspartase (N-terminal domain)"/>
    <property type="match status" value="1"/>
</dbReference>
<evidence type="ECO:0000259" key="6">
    <source>
        <dbReference type="Pfam" id="PF00206"/>
    </source>
</evidence>
<evidence type="ECO:0000259" key="7">
    <source>
        <dbReference type="Pfam" id="PF08328"/>
    </source>
</evidence>
<dbReference type="InterPro" id="IPR013539">
    <property type="entry name" value="PurB_C"/>
</dbReference>
<dbReference type="Pfam" id="PF08328">
    <property type="entry name" value="ASL_C"/>
    <property type="match status" value="1"/>
</dbReference>